<reference evidence="1 2" key="1">
    <citation type="submission" date="2012-06" db="EMBL/GenBank/DDBJ databases">
        <title>Finished chromosome of genome of Crinalium epipsammum PCC 9333.</title>
        <authorList>
            <consortium name="US DOE Joint Genome Institute"/>
            <person name="Gugger M."/>
            <person name="Coursin T."/>
            <person name="Rippka R."/>
            <person name="Tandeau De Marsac N."/>
            <person name="Huntemann M."/>
            <person name="Wei C.-L."/>
            <person name="Han J."/>
            <person name="Detter J.C."/>
            <person name="Han C."/>
            <person name="Tapia R."/>
            <person name="Davenport K."/>
            <person name="Daligault H."/>
            <person name="Erkkila T."/>
            <person name="Gu W."/>
            <person name="Munk A.C.C."/>
            <person name="Teshima H."/>
            <person name="Xu Y."/>
            <person name="Chain P."/>
            <person name="Chen A."/>
            <person name="Krypides N."/>
            <person name="Mavromatis K."/>
            <person name="Markowitz V."/>
            <person name="Szeto E."/>
            <person name="Ivanova N."/>
            <person name="Mikhailova N."/>
            <person name="Ovchinnikova G."/>
            <person name="Pagani I."/>
            <person name="Pati A."/>
            <person name="Goodwin L."/>
            <person name="Peters L."/>
            <person name="Pitluck S."/>
            <person name="Woyke T."/>
            <person name="Kerfeld C."/>
        </authorList>
    </citation>
    <scope>NUCLEOTIDE SEQUENCE [LARGE SCALE GENOMIC DNA]</scope>
    <source>
        <strain evidence="1 2">PCC 9333</strain>
    </source>
</reference>
<accession>K9VYJ3</accession>
<dbReference type="AlphaFoldDB" id="K9VYJ3"/>
<sequence>MLKDSFGLPITTNSSEAIAPYEHNHTALHLLNKRVTSRRFIPQRSRELTLSYNNLGLLLKAS</sequence>
<evidence type="ECO:0000313" key="2">
    <source>
        <dbReference type="Proteomes" id="UP000010472"/>
    </source>
</evidence>
<dbReference type="EMBL" id="CP003620">
    <property type="protein sequence ID" value="AFZ12235.1"/>
    <property type="molecule type" value="Genomic_DNA"/>
</dbReference>
<gene>
    <name evidence="1" type="ORF">Cri9333_1338</name>
</gene>
<keyword evidence="2" id="KW-1185">Reference proteome</keyword>
<dbReference type="Proteomes" id="UP000010472">
    <property type="component" value="Chromosome"/>
</dbReference>
<protein>
    <submittedName>
        <fullName evidence="1">Uncharacterized protein</fullName>
    </submittedName>
</protein>
<proteinExistence type="predicted"/>
<organism evidence="1 2">
    <name type="scientific">Crinalium epipsammum PCC 9333</name>
    <dbReference type="NCBI Taxonomy" id="1173022"/>
    <lineage>
        <taxon>Bacteria</taxon>
        <taxon>Bacillati</taxon>
        <taxon>Cyanobacteriota</taxon>
        <taxon>Cyanophyceae</taxon>
        <taxon>Gomontiellales</taxon>
        <taxon>Gomontiellaceae</taxon>
        <taxon>Crinalium</taxon>
    </lineage>
</organism>
<dbReference type="HOGENOM" id="CLU_2896519_0_0_3"/>
<evidence type="ECO:0000313" key="1">
    <source>
        <dbReference type="EMBL" id="AFZ12235.1"/>
    </source>
</evidence>
<name>K9VYJ3_9CYAN</name>
<dbReference type="KEGG" id="cep:Cri9333_1338"/>
<dbReference type="RefSeq" id="WP_015202357.1">
    <property type="nucleotide sequence ID" value="NC_019753.1"/>
</dbReference>